<dbReference type="PANTHER" id="PTHR37534:SF11">
    <property type="entry name" value="ZN(II)2CYS6 TRANSCRIPTION FACTOR (EUROFUNG)"/>
    <property type="match status" value="1"/>
</dbReference>
<feature type="region of interest" description="Disordered" evidence="3">
    <location>
        <begin position="1"/>
        <end position="26"/>
    </location>
</feature>
<dbReference type="GO" id="GO:0005634">
    <property type="term" value="C:nucleus"/>
    <property type="evidence" value="ECO:0007669"/>
    <property type="project" value="UniProtKB-SubCell"/>
</dbReference>
<accession>A0AA38XHW0</accession>
<feature type="compositionally biased region" description="Polar residues" evidence="3">
    <location>
        <begin position="1"/>
        <end position="21"/>
    </location>
</feature>
<reference evidence="4" key="1">
    <citation type="submission" date="2022-10" db="EMBL/GenBank/DDBJ databases">
        <title>Culturing micro-colonial fungi from biological soil crusts in the Mojave desert and describing Neophaeococcomyces mojavensis, and introducing the new genera and species Taxawa tesnikishii.</title>
        <authorList>
            <person name="Kurbessoian T."/>
            <person name="Stajich J.E."/>
        </authorList>
    </citation>
    <scope>NUCLEOTIDE SEQUENCE</scope>
    <source>
        <strain evidence="4">TK_35</strain>
    </source>
</reference>
<evidence type="ECO:0000256" key="3">
    <source>
        <dbReference type="SAM" id="MobiDB-lite"/>
    </source>
</evidence>
<keyword evidence="5" id="KW-1185">Reference proteome</keyword>
<organism evidence="4 5">
    <name type="scientific">Knufia peltigerae</name>
    <dbReference type="NCBI Taxonomy" id="1002370"/>
    <lineage>
        <taxon>Eukaryota</taxon>
        <taxon>Fungi</taxon>
        <taxon>Dikarya</taxon>
        <taxon>Ascomycota</taxon>
        <taxon>Pezizomycotina</taxon>
        <taxon>Eurotiomycetes</taxon>
        <taxon>Chaetothyriomycetidae</taxon>
        <taxon>Chaetothyriales</taxon>
        <taxon>Trichomeriaceae</taxon>
        <taxon>Knufia</taxon>
    </lineage>
</organism>
<name>A0AA38XHW0_9EURO</name>
<dbReference type="AlphaFoldDB" id="A0AA38XHW0"/>
<dbReference type="Proteomes" id="UP001172681">
    <property type="component" value="Unassembled WGS sequence"/>
</dbReference>
<proteinExistence type="predicted"/>
<evidence type="ECO:0000256" key="1">
    <source>
        <dbReference type="ARBA" id="ARBA00004123"/>
    </source>
</evidence>
<dbReference type="InterPro" id="IPR021858">
    <property type="entry name" value="Fun_TF"/>
</dbReference>
<dbReference type="GO" id="GO:0000976">
    <property type="term" value="F:transcription cis-regulatory region binding"/>
    <property type="evidence" value="ECO:0007669"/>
    <property type="project" value="TreeGrafter"/>
</dbReference>
<gene>
    <name evidence="4" type="ORF">H2204_014720</name>
</gene>
<dbReference type="EMBL" id="JAPDRN010000198">
    <property type="protein sequence ID" value="KAJ9613708.1"/>
    <property type="molecule type" value="Genomic_DNA"/>
</dbReference>
<keyword evidence="2" id="KW-0539">Nucleus</keyword>
<evidence type="ECO:0000313" key="4">
    <source>
        <dbReference type="EMBL" id="KAJ9613708.1"/>
    </source>
</evidence>
<dbReference type="GO" id="GO:0003700">
    <property type="term" value="F:DNA-binding transcription factor activity"/>
    <property type="evidence" value="ECO:0007669"/>
    <property type="project" value="TreeGrafter"/>
</dbReference>
<comment type="caution">
    <text evidence="4">The sequence shown here is derived from an EMBL/GenBank/DDBJ whole genome shotgun (WGS) entry which is preliminary data.</text>
</comment>
<sequence length="511" mass="56844">MAPPSQTKPQVVSIEHNTPTVDSPGPGMVFPELYTGQVVKAPRLCALQPSNGLTSWTSTLTGYYFKEVAGLFSCFDGALNPFRTIVARACISSPAMLRTLQSMAGACLDDDLPHLKTLTHQLRAEAVALLNTEPEHGLESLLTLLMIGQTSSWFDARDLGIPHLIALKVRLREIGTHVCLLEAEQQEVFSFLQEALVYWEMLLSFVGADFGEDVSDRRPVSWYGLHSHALPHPWTGVCGEIQLLVHDVGRLVRQERLQMCCTSWFGQRSVDEAEKAFRVAQQLERQLIGFPRPLDEFVSTTGDVDTPVWHLYALSEAWRYTGLLNLYKAFPQLLESRYLCESQAQCLQDMFCSWISPARPDEPEDGGADAWLLDLALGVLDLIESIPVTSRTKGQHPIILVSCANQLCLSIDKEEPETEAAHQAPPPFFNVNAESGDDCAETTLPSRQLSILSARKLVKGRLVLLRHVLPSGPIDTCLEIVQRVWDHLDAGDSHIHWIDSMIQYGLHTTMG</sequence>
<evidence type="ECO:0000256" key="2">
    <source>
        <dbReference type="ARBA" id="ARBA00023242"/>
    </source>
</evidence>
<dbReference type="PANTHER" id="PTHR37534">
    <property type="entry name" value="TRANSCRIPTIONAL ACTIVATOR PROTEIN UGA3"/>
    <property type="match status" value="1"/>
</dbReference>
<dbReference type="Pfam" id="PF11951">
    <property type="entry name" value="Fungal_trans_2"/>
    <property type="match status" value="1"/>
</dbReference>
<protein>
    <submittedName>
        <fullName evidence="4">Uncharacterized protein</fullName>
    </submittedName>
</protein>
<comment type="subcellular location">
    <subcellularLocation>
        <location evidence="1">Nucleus</location>
    </subcellularLocation>
</comment>
<evidence type="ECO:0000313" key="5">
    <source>
        <dbReference type="Proteomes" id="UP001172681"/>
    </source>
</evidence>
<dbReference type="GO" id="GO:0045944">
    <property type="term" value="P:positive regulation of transcription by RNA polymerase II"/>
    <property type="evidence" value="ECO:0007669"/>
    <property type="project" value="TreeGrafter"/>
</dbReference>